<gene>
    <name evidence="2" type="ORF">KCG49_01920</name>
</gene>
<dbReference type="RefSeq" id="WP_218544480.1">
    <property type="nucleotide sequence ID" value="NZ_JAGSPD010000001.1"/>
</dbReference>
<keyword evidence="3" id="KW-1185">Reference proteome</keyword>
<reference evidence="2" key="1">
    <citation type="submission" date="2021-04" db="EMBL/GenBank/DDBJ databases">
        <authorList>
            <person name="Pira H."/>
            <person name="Risdian C."/>
            <person name="Wink J."/>
        </authorList>
    </citation>
    <scope>NUCLEOTIDE SEQUENCE</scope>
    <source>
        <strain evidence="2">WHY3</strain>
    </source>
</reference>
<sequence>MKHIVLTVALLMSFLSCKAQSPIVPIDSYEYSENIYYKDIDCKLIQKPNRLK</sequence>
<name>A0A9X1F5V2_9FLAO</name>
<organism evidence="2 3">
    <name type="scientific">Winogradskyella luteola</name>
    <dbReference type="NCBI Taxonomy" id="2828330"/>
    <lineage>
        <taxon>Bacteria</taxon>
        <taxon>Pseudomonadati</taxon>
        <taxon>Bacteroidota</taxon>
        <taxon>Flavobacteriia</taxon>
        <taxon>Flavobacteriales</taxon>
        <taxon>Flavobacteriaceae</taxon>
        <taxon>Winogradskyella</taxon>
    </lineage>
</organism>
<evidence type="ECO:0000313" key="2">
    <source>
        <dbReference type="EMBL" id="MBV7267945.1"/>
    </source>
</evidence>
<dbReference type="Proteomes" id="UP001138894">
    <property type="component" value="Unassembled WGS sequence"/>
</dbReference>
<evidence type="ECO:0000313" key="3">
    <source>
        <dbReference type="Proteomes" id="UP001138894"/>
    </source>
</evidence>
<keyword evidence="1" id="KW-0732">Signal</keyword>
<proteinExistence type="predicted"/>
<accession>A0A9X1F5V2</accession>
<protein>
    <submittedName>
        <fullName evidence="2">Uncharacterized protein</fullName>
    </submittedName>
</protein>
<feature type="signal peptide" evidence="1">
    <location>
        <begin position="1"/>
        <end position="19"/>
    </location>
</feature>
<evidence type="ECO:0000256" key="1">
    <source>
        <dbReference type="SAM" id="SignalP"/>
    </source>
</evidence>
<comment type="caution">
    <text evidence="2">The sequence shown here is derived from an EMBL/GenBank/DDBJ whole genome shotgun (WGS) entry which is preliminary data.</text>
</comment>
<feature type="chain" id="PRO_5040988042" evidence="1">
    <location>
        <begin position="20"/>
        <end position="52"/>
    </location>
</feature>
<dbReference type="PROSITE" id="PS51257">
    <property type="entry name" value="PROKAR_LIPOPROTEIN"/>
    <property type="match status" value="1"/>
</dbReference>
<dbReference type="AlphaFoldDB" id="A0A9X1F5V2"/>
<dbReference type="EMBL" id="JAGSPD010000001">
    <property type="protein sequence ID" value="MBV7267945.1"/>
    <property type="molecule type" value="Genomic_DNA"/>
</dbReference>